<protein>
    <recommendedName>
        <fullName evidence="3">Reverse transcriptase zinc-binding domain-containing protein</fullName>
    </recommendedName>
</protein>
<dbReference type="Proteomes" id="UP001151529">
    <property type="component" value="Chromosome 5"/>
</dbReference>
<comment type="caution">
    <text evidence="1">The sequence shown here is derived from an EMBL/GenBank/DDBJ whole genome shotgun (WGS) entry which is preliminary data.</text>
</comment>
<dbReference type="OrthoDB" id="913477at2759"/>
<dbReference type="AlphaFoldDB" id="A0A9Q0UTK2"/>
<name>A0A9Q0UTK2_SALVM</name>
<evidence type="ECO:0000313" key="1">
    <source>
        <dbReference type="EMBL" id="KAJ6735563.1"/>
    </source>
</evidence>
<sequence length="123" mass="13771">MGETLKHEVHQSSPLVAMVFRAPPSLVLHSLDGLSKLSPNLKQASTSVWSTLSTYGHIQWPTVPWTQVLQLASSTLKGNGNINSLIAKITLAVAVYYLWYERNNRTFKNIHRTAQELVPKSFI</sequence>
<organism evidence="1 2">
    <name type="scientific">Salix viminalis</name>
    <name type="common">Common osier</name>
    <name type="synonym">Basket willow</name>
    <dbReference type="NCBI Taxonomy" id="40686"/>
    <lineage>
        <taxon>Eukaryota</taxon>
        <taxon>Viridiplantae</taxon>
        <taxon>Streptophyta</taxon>
        <taxon>Embryophyta</taxon>
        <taxon>Tracheophyta</taxon>
        <taxon>Spermatophyta</taxon>
        <taxon>Magnoliopsida</taxon>
        <taxon>eudicotyledons</taxon>
        <taxon>Gunneridae</taxon>
        <taxon>Pentapetalae</taxon>
        <taxon>rosids</taxon>
        <taxon>fabids</taxon>
        <taxon>Malpighiales</taxon>
        <taxon>Salicaceae</taxon>
        <taxon>Saliceae</taxon>
        <taxon>Salix</taxon>
    </lineage>
</organism>
<accession>A0A9Q0UTK2</accession>
<evidence type="ECO:0000313" key="2">
    <source>
        <dbReference type="Proteomes" id="UP001151529"/>
    </source>
</evidence>
<evidence type="ECO:0008006" key="3">
    <source>
        <dbReference type="Google" id="ProtNLM"/>
    </source>
</evidence>
<gene>
    <name evidence="1" type="ORF">OIU85_017852</name>
</gene>
<reference evidence="1" key="1">
    <citation type="submission" date="2022-11" db="EMBL/GenBank/DDBJ databases">
        <authorList>
            <person name="Hyden B.L."/>
            <person name="Feng K."/>
            <person name="Yates T."/>
            <person name="Jawdy S."/>
            <person name="Smart L.B."/>
            <person name="Muchero W."/>
        </authorList>
    </citation>
    <scope>NUCLEOTIDE SEQUENCE</scope>
    <source>
        <tissue evidence="1">Shoot tip</tissue>
    </source>
</reference>
<dbReference type="EMBL" id="JAPFFL010000003">
    <property type="protein sequence ID" value="KAJ6735563.1"/>
    <property type="molecule type" value="Genomic_DNA"/>
</dbReference>
<proteinExistence type="predicted"/>
<keyword evidence="2" id="KW-1185">Reference proteome</keyword>
<reference evidence="1" key="2">
    <citation type="journal article" date="2023" name="Int. J. Mol. Sci.">
        <title>De Novo Assembly and Annotation of 11 Diverse Shrub Willow (Salix) Genomes Reveals Novel Gene Organization in Sex-Linked Regions.</title>
        <authorList>
            <person name="Hyden B."/>
            <person name="Feng K."/>
            <person name="Yates T.B."/>
            <person name="Jawdy S."/>
            <person name="Cereghino C."/>
            <person name="Smart L.B."/>
            <person name="Muchero W."/>
        </authorList>
    </citation>
    <scope>NUCLEOTIDE SEQUENCE [LARGE SCALE GENOMIC DNA]</scope>
    <source>
        <tissue evidence="1">Shoot tip</tissue>
    </source>
</reference>